<reference evidence="1" key="1">
    <citation type="submission" date="2024-06" db="EMBL/GenBank/DDBJ databases">
        <authorList>
            <person name="Campbell A.G."/>
        </authorList>
    </citation>
    <scope>NUCLEOTIDE SEQUENCE</scope>
    <source>
        <strain evidence="1">EM17</strain>
    </source>
</reference>
<name>A0ABV1R4Q2_9HYPH</name>
<evidence type="ECO:0000313" key="2">
    <source>
        <dbReference type="Proteomes" id="UP001432995"/>
    </source>
</evidence>
<protein>
    <recommendedName>
        <fullName evidence="3">DUF2799 domain-containing protein</fullName>
    </recommendedName>
</protein>
<comment type="caution">
    <text evidence="1">The sequence shown here is derived from an EMBL/GenBank/DDBJ whole genome shotgun (WGS) entry which is preliminary data.</text>
</comment>
<dbReference type="EMBL" id="JBELQD010000017">
    <property type="protein sequence ID" value="MER2289817.1"/>
    <property type="molecule type" value="Genomic_DNA"/>
</dbReference>
<proteinExistence type="predicted"/>
<evidence type="ECO:0008006" key="3">
    <source>
        <dbReference type="Google" id="ProtNLM"/>
    </source>
</evidence>
<sequence length="149" mass="16624">MNTTFTMRSAGENLAADRKIRARGVSTFAKLGLAAACALGLAACVTPQERHAMDGNQCYAFGFEPGTDAFAQCMMDLHQQRALTQANRDLYWQSHFAEQTRRREAQQDLYKQMSLQRSGDTRFPVCGAASDGGMDRRTMTWFGPNCRAR</sequence>
<organism evidence="1 2">
    <name type="scientific">Methylobacterium brachiatum</name>
    <dbReference type="NCBI Taxonomy" id="269660"/>
    <lineage>
        <taxon>Bacteria</taxon>
        <taxon>Pseudomonadati</taxon>
        <taxon>Pseudomonadota</taxon>
        <taxon>Alphaproteobacteria</taxon>
        <taxon>Hyphomicrobiales</taxon>
        <taxon>Methylobacteriaceae</taxon>
        <taxon>Methylobacterium</taxon>
    </lineage>
</organism>
<evidence type="ECO:0000313" key="1">
    <source>
        <dbReference type="EMBL" id="MER2289817.1"/>
    </source>
</evidence>
<gene>
    <name evidence="1" type="ORF">ABS770_16225</name>
</gene>
<accession>A0ABV1R4Q2</accession>
<dbReference type="RefSeq" id="WP_350379824.1">
    <property type="nucleotide sequence ID" value="NZ_JBELQD010000017.1"/>
</dbReference>
<dbReference type="Proteomes" id="UP001432995">
    <property type="component" value="Unassembled WGS sequence"/>
</dbReference>
<keyword evidence="2" id="KW-1185">Reference proteome</keyword>